<feature type="transmembrane region" description="Helical" evidence="1">
    <location>
        <begin position="114"/>
        <end position="132"/>
    </location>
</feature>
<feature type="transmembrane region" description="Helical" evidence="1">
    <location>
        <begin position="6"/>
        <end position="22"/>
    </location>
</feature>
<evidence type="ECO:0000313" key="3">
    <source>
        <dbReference type="Proteomes" id="UP000036458"/>
    </source>
</evidence>
<feature type="transmembrane region" description="Helical" evidence="1">
    <location>
        <begin position="27"/>
        <end position="46"/>
    </location>
</feature>
<dbReference type="RefSeq" id="WP_048921505.1">
    <property type="nucleotide sequence ID" value="NZ_CP010777.1"/>
</dbReference>
<keyword evidence="1" id="KW-1133">Transmembrane helix</keyword>
<dbReference type="EMBL" id="CP010777">
    <property type="protein sequence ID" value="AKQ46508.1"/>
    <property type="molecule type" value="Genomic_DNA"/>
</dbReference>
<dbReference type="STRING" id="1379910.TH63_14145"/>
<dbReference type="KEGG" id="ruf:TH63_14145"/>
<accession>A0A0H4VMF1</accession>
<evidence type="ECO:0008006" key="4">
    <source>
        <dbReference type="Google" id="ProtNLM"/>
    </source>
</evidence>
<dbReference type="AlphaFoldDB" id="A0A0H4VMF1"/>
<organism evidence="2 3">
    <name type="scientific">Rufibacter radiotolerans</name>
    <dbReference type="NCBI Taxonomy" id="1379910"/>
    <lineage>
        <taxon>Bacteria</taxon>
        <taxon>Pseudomonadati</taxon>
        <taxon>Bacteroidota</taxon>
        <taxon>Cytophagia</taxon>
        <taxon>Cytophagales</taxon>
        <taxon>Hymenobacteraceae</taxon>
        <taxon>Rufibacter</taxon>
    </lineage>
</organism>
<name>A0A0H4VMF1_9BACT</name>
<keyword evidence="1" id="KW-0472">Membrane</keyword>
<evidence type="ECO:0000256" key="1">
    <source>
        <dbReference type="SAM" id="Phobius"/>
    </source>
</evidence>
<keyword evidence="1" id="KW-0812">Transmembrane</keyword>
<proteinExistence type="predicted"/>
<feature type="transmembrane region" description="Helical" evidence="1">
    <location>
        <begin position="144"/>
        <end position="166"/>
    </location>
</feature>
<keyword evidence="3" id="KW-1185">Reference proteome</keyword>
<gene>
    <name evidence="2" type="ORF">TH63_14145</name>
</gene>
<dbReference type="OrthoDB" id="1132160at2"/>
<dbReference type="PATRIC" id="fig|1379910.4.peg.3078"/>
<evidence type="ECO:0000313" key="2">
    <source>
        <dbReference type="EMBL" id="AKQ46508.1"/>
    </source>
</evidence>
<reference evidence="2 3" key="1">
    <citation type="submission" date="2015-01" db="EMBL/GenBank/DDBJ databases">
        <title>Rufibacter sp./DG31D/ whole genome sequencing.</title>
        <authorList>
            <person name="Kim M.K."/>
            <person name="Srinivasan S."/>
            <person name="Lee J.-J."/>
        </authorList>
    </citation>
    <scope>NUCLEOTIDE SEQUENCE [LARGE SCALE GENOMIC DNA]</scope>
    <source>
        <strain evidence="2 3">DG31D</strain>
    </source>
</reference>
<protein>
    <recommendedName>
        <fullName evidence="4">Rod shape-determining protein MreD</fullName>
    </recommendedName>
</protein>
<dbReference type="Proteomes" id="UP000036458">
    <property type="component" value="Chromosome"/>
</dbReference>
<sequence length="174" mass="19899">MNNFRFIHLVQFVVLLGLQVLLMRNLVLFETGFCFVYVGFILFLPIEMDKVLLLLLGFVAGFTVDLFYDTSGVHAAATVLMAYLRPSMLQLITPRDGYEVSDNASLPSMGWRWFLTYGAALIFVHHFALFFLELNGFKLIGFTLAKIIASTLFTGTVLIIFQMLFFERRARGFR</sequence>